<sequence length="69" mass="8144">MQVWLQLDWRPRALRAGYRYCALVQPPDLLSHMALVDILHDQTAPWPRYYTGVSEEEARAWLRTQPHVA</sequence>
<evidence type="ECO:0000313" key="2">
    <source>
        <dbReference type="Proteomes" id="UP000831113"/>
    </source>
</evidence>
<evidence type="ECO:0000313" key="1">
    <source>
        <dbReference type="EMBL" id="UOG74563.1"/>
    </source>
</evidence>
<organism evidence="1 2">
    <name type="scientific">Hymenobacter tibetensis</name>
    <dbReference type="NCBI Taxonomy" id="497967"/>
    <lineage>
        <taxon>Bacteria</taxon>
        <taxon>Pseudomonadati</taxon>
        <taxon>Bacteroidota</taxon>
        <taxon>Cytophagia</taxon>
        <taxon>Cytophagales</taxon>
        <taxon>Hymenobacteraceae</taxon>
        <taxon>Hymenobacter</taxon>
    </lineage>
</organism>
<proteinExistence type="predicted"/>
<evidence type="ECO:0008006" key="3">
    <source>
        <dbReference type="Google" id="ProtNLM"/>
    </source>
</evidence>
<accession>A0ABY4CWN9</accession>
<protein>
    <recommendedName>
        <fullName evidence="3">STAS/SEC14 domain-containing protein</fullName>
    </recommendedName>
</protein>
<name>A0ABY4CWN9_9BACT</name>
<dbReference type="EMBL" id="CP094669">
    <property type="protein sequence ID" value="UOG74563.1"/>
    <property type="molecule type" value="Genomic_DNA"/>
</dbReference>
<dbReference type="RefSeq" id="WP_243798022.1">
    <property type="nucleotide sequence ID" value="NZ_CP094669.1"/>
</dbReference>
<keyword evidence="2" id="KW-1185">Reference proteome</keyword>
<reference evidence="1 2" key="1">
    <citation type="submission" date="2022-03" db="EMBL/GenBank/DDBJ databases">
        <title>Hymenobactersp. isolated from the air.</title>
        <authorList>
            <person name="Won M."/>
            <person name="Kwon S.-W."/>
        </authorList>
    </citation>
    <scope>NUCLEOTIDE SEQUENCE [LARGE SCALE GENOMIC DNA]</scope>
    <source>
        <strain evidence="1 2">KACC 21982</strain>
    </source>
</reference>
<dbReference type="Proteomes" id="UP000831113">
    <property type="component" value="Chromosome"/>
</dbReference>
<gene>
    <name evidence="1" type="ORF">MTX78_20905</name>
</gene>